<evidence type="ECO:0000313" key="9">
    <source>
        <dbReference type="EMBL" id="MDX7018371.1"/>
    </source>
</evidence>
<keyword evidence="4" id="KW-0460">Magnesium</keyword>
<keyword evidence="6" id="KW-0520">NAD</keyword>
<dbReference type="Gene3D" id="3.40.718.10">
    <property type="entry name" value="Isopropylmalate Dehydrogenase"/>
    <property type="match status" value="1"/>
</dbReference>
<dbReference type="GO" id="GO:0046872">
    <property type="term" value="F:metal ion binding"/>
    <property type="evidence" value="ECO:0007669"/>
    <property type="project" value="UniProtKB-KW"/>
</dbReference>
<proteinExistence type="predicted"/>
<protein>
    <submittedName>
        <fullName evidence="9">Isocitrate/isopropylmalate family dehydrogenase</fullName>
    </submittedName>
</protein>
<sequence length="91" mass="10649">FKLFCNLRPARLYTGLEAYCPLRADIAQRGFDILCVHELTGGIYFGQPKGRDGEGREERAFDTEVYHRYEIERIAHFAFKSAQKRRYKVTS</sequence>
<dbReference type="GO" id="GO:0005829">
    <property type="term" value="C:cytosol"/>
    <property type="evidence" value="ECO:0007669"/>
    <property type="project" value="TreeGrafter"/>
</dbReference>
<name>A0AAW9EB94_KLEAE</name>
<evidence type="ECO:0000256" key="2">
    <source>
        <dbReference type="ARBA" id="ARBA00022605"/>
    </source>
</evidence>
<evidence type="ECO:0000256" key="7">
    <source>
        <dbReference type="ARBA" id="ARBA00023304"/>
    </source>
</evidence>
<dbReference type="GO" id="GO:0009098">
    <property type="term" value="P:L-leucine biosynthetic process"/>
    <property type="evidence" value="ECO:0007669"/>
    <property type="project" value="UniProtKB-KW"/>
</dbReference>
<keyword evidence="2" id="KW-0028">Amino-acid biosynthesis</keyword>
<dbReference type="InterPro" id="IPR004429">
    <property type="entry name" value="Isopropylmalate_DH"/>
</dbReference>
<evidence type="ECO:0000256" key="5">
    <source>
        <dbReference type="ARBA" id="ARBA00023002"/>
    </source>
</evidence>
<dbReference type="InterPro" id="IPR024084">
    <property type="entry name" value="IsoPropMal-DH-like_dom"/>
</dbReference>
<dbReference type="EMBL" id="JAWZZT010000846">
    <property type="protein sequence ID" value="MDX7018371.1"/>
    <property type="molecule type" value="Genomic_DNA"/>
</dbReference>
<evidence type="ECO:0000256" key="4">
    <source>
        <dbReference type="ARBA" id="ARBA00022842"/>
    </source>
</evidence>
<feature type="domain" description="Isopropylmalate dehydrogenase-like" evidence="8">
    <location>
        <begin position="1"/>
        <end position="91"/>
    </location>
</feature>
<evidence type="ECO:0000259" key="8">
    <source>
        <dbReference type="Pfam" id="PF00180"/>
    </source>
</evidence>
<dbReference type="GO" id="GO:0003862">
    <property type="term" value="F:3-isopropylmalate dehydrogenase activity"/>
    <property type="evidence" value="ECO:0007669"/>
    <property type="project" value="InterPro"/>
</dbReference>
<comment type="caution">
    <text evidence="9">The sequence shown here is derived from an EMBL/GenBank/DDBJ whole genome shotgun (WGS) entry which is preliminary data.</text>
</comment>
<gene>
    <name evidence="9" type="ORF">SJ059_28535</name>
</gene>
<dbReference type="AlphaFoldDB" id="A0AAW9EB94"/>
<feature type="non-terminal residue" evidence="9">
    <location>
        <position position="91"/>
    </location>
</feature>
<keyword evidence="3" id="KW-0479">Metal-binding</keyword>
<keyword evidence="5" id="KW-0560">Oxidoreductase</keyword>
<evidence type="ECO:0000256" key="6">
    <source>
        <dbReference type="ARBA" id="ARBA00023027"/>
    </source>
</evidence>
<keyword evidence="1" id="KW-0432">Leucine biosynthesis</keyword>
<evidence type="ECO:0000256" key="1">
    <source>
        <dbReference type="ARBA" id="ARBA00022430"/>
    </source>
</evidence>
<accession>A0AAW9EB94</accession>
<dbReference type="PANTHER" id="PTHR42979:SF1">
    <property type="entry name" value="3-ISOPROPYLMALATE DEHYDROGENASE"/>
    <property type="match status" value="1"/>
</dbReference>
<dbReference type="SUPFAM" id="SSF53659">
    <property type="entry name" value="Isocitrate/Isopropylmalate dehydrogenase-like"/>
    <property type="match status" value="1"/>
</dbReference>
<keyword evidence="7" id="KW-0100">Branched-chain amino acid biosynthesis</keyword>
<feature type="non-terminal residue" evidence="9">
    <location>
        <position position="1"/>
    </location>
</feature>
<reference evidence="9" key="1">
    <citation type="submission" date="2023-11" db="EMBL/GenBank/DDBJ databases">
        <title>Detection of rare carbapenemases in Enterobacterales - comparison of two colorimetric and two CIM-based carbapenemase assays.</title>
        <authorList>
            <person name="Schaffarczyk L."/>
            <person name="Noster J."/>
            <person name="Stelzer Y."/>
            <person name="Sattler J."/>
            <person name="Gatermann S."/>
            <person name="Hamprecht A."/>
        </authorList>
    </citation>
    <scope>NUCLEOTIDE SEQUENCE</scope>
    <source>
        <strain evidence="9">CIM-Cont-037</strain>
    </source>
</reference>
<organism evidence="9 10">
    <name type="scientific">Klebsiella aerogenes</name>
    <name type="common">Enterobacter aerogenes</name>
    <dbReference type="NCBI Taxonomy" id="548"/>
    <lineage>
        <taxon>Bacteria</taxon>
        <taxon>Pseudomonadati</taxon>
        <taxon>Pseudomonadota</taxon>
        <taxon>Gammaproteobacteria</taxon>
        <taxon>Enterobacterales</taxon>
        <taxon>Enterobacteriaceae</taxon>
        <taxon>Klebsiella/Raoultella group</taxon>
        <taxon>Klebsiella</taxon>
    </lineage>
</organism>
<dbReference type="Pfam" id="PF00180">
    <property type="entry name" value="Iso_dh"/>
    <property type="match status" value="1"/>
</dbReference>
<dbReference type="Proteomes" id="UP001279012">
    <property type="component" value="Unassembled WGS sequence"/>
</dbReference>
<evidence type="ECO:0000256" key="3">
    <source>
        <dbReference type="ARBA" id="ARBA00022723"/>
    </source>
</evidence>
<evidence type="ECO:0000313" key="10">
    <source>
        <dbReference type="Proteomes" id="UP001279012"/>
    </source>
</evidence>
<dbReference type="PANTHER" id="PTHR42979">
    <property type="entry name" value="3-ISOPROPYLMALATE DEHYDROGENASE"/>
    <property type="match status" value="1"/>
</dbReference>